<keyword evidence="3" id="KW-0472">Membrane</keyword>
<protein>
    <submittedName>
        <fullName evidence="6">Cytochrome C assembly protein</fullName>
    </submittedName>
</protein>
<feature type="domain" description="Cytochrome c-type biogenesis protein CcmF C-terminal" evidence="5">
    <location>
        <begin position="339"/>
        <end position="561"/>
    </location>
</feature>
<sequence>MLGTIGEFLILVSFVACAVSALAFFRAAQREGAAGAVLWKRVGRWGWGLSSLFVVGASGILWYLLLTHHYEYAYVYQQSSNDLPLHYLISTFWAGQEGSFLLWILMMCGVGGALIGYVHKEYETSVMTVVALCQLFLLSMVVGLQIGPVEIGASPFLTLAEKFTDAPIFQQNPDFVPADGQGLNDLLQNPWMTIHPPMLFVGFSSMVVPFAFAVAALWKKRFTQWVRPALPWTLGAVLMLGVGIAMGGYWAYVTLSFGGYWAWDPVENSSLVPWLVGVAAFHTMLVQKKSGASQKASIFLSILAYMFVIYSTFLTRSGILGDVSVHSFVDLGLYNQLLIWIVAIAVGAFGLFFYRYSELPSPKEEPRVLSREFMIFSGAILLCATSAVIILGTSSPILGRIFRDSPSAVPIEFYNEWTLPLALGFVFLAGLGQLFWWNKMTVESLNRVLLAPVALATVCTIAVLALTPFTTETVVVPATAAASTTPTEAGVFSGLQEFWATYGFALQMLMLVFVGFFSLFANGMVLWRIARGNPKMAGGALSHVGFAILILGVVASSGFSSPLPQIGHMSSADEDNQPRENFVVAEGQTRMINGYRVTYKGQSTNDRGRGIYHLAFTDPKGRSYDMNPVAYEGSGGQWFMHPDVKAFVEKDIFVAVTPREATGAADESNGGEIELAKGDSTLLGEKEYAVAFSHFEVLRAPEGMPMSSQQNPPEAASSRVPDNAQIAVGAVLHVTRLESGDTRTLMPIYMVMDNNQQQYVENRIDDWNLRIAFTQMNVGSGKATFAVDGVDVMPENWVVVQAYAKPMISLVWIGIIVLSIGFIISIVRRVGDIVAAH</sequence>
<feature type="transmembrane region" description="Helical" evidence="3">
    <location>
        <begin position="337"/>
        <end position="354"/>
    </location>
</feature>
<dbReference type="Proteomes" id="UP000220102">
    <property type="component" value="Unassembled WGS sequence"/>
</dbReference>
<feature type="transmembrane region" description="Helical" evidence="3">
    <location>
        <begin position="198"/>
        <end position="218"/>
    </location>
</feature>
<feature type="transmembrane region" description="Helical" evidence="3">
    <location>
        <begin position="417"/>
        <end position="437"/>
    </location>
</feature>
<evidence type="ECO:0000259" key="4">
    <source>
        <dbReference type="Pfam" id="PF01578"/>
    </source>
</evidence>
<name>A0A2A8D0L0_9BACT</name>
<dbReference type="InterPro" id="IPR032523">
    <property type="entry name" value="CcmF_C"/>
</dbReference>
<feature type="domain" description="Cytochrome c assembly protein" evidence="4">
    <location>
        <begin position="97"/>
        <end position="317"/>
    </location>
</feature>
<gene>
    <name evidence="6" type="ORF">CRI94_04750</name>
</gene>
<dbReference type="OrthoDB" id="9761451at2"/>
<keyword evidence="2" id="KW-0201">Cytochrome c-type biogenesis</keyword>
<organism evidence="6 7">
    <name type="scientific">Longibacter salinarum</name>
    <dbReference type="NCBI Taxonomy" id="1850348"/>
    <lineage>
        <taxon>Bacteria</taxon>
        <taxon>Pseudomonadati</taxon>
        <taxon>Rhodothermota</taxon>
        <taxon>Rhodothermia</taxon>
        <taxon>Rhodothermales</taxon>
        <taxon>Salisaetaceae</taxon>
        <taxon>Longibacter</taxon>
    </lineage>
</organism>
<keyword evidence="7" id="KW-1185">Reference proteome</keyword>
<feature type="transmembrane region" description="Helical" evidence="3">
    <location>
        <begin position="449"/>
        <end position="469"/>
    </location>
</feature>
<evidence type="ECO:0000256" key="2">
    <source>
        <dbReference type="ARBA" id="ARBA00022748"/>
    </source>
</evidence>
<feature type="transmembrane region" description="Helical" evidence="3">
    <location>
        <begin position="504"/>
        <end position="527"/>
    </location>
</feature>
<proteinExistence type="inferred from homology"/>
<feature type="transmembrane region" description="Helical" evidence="3">
    <location>
        <begin position="375"/>
        <end position="397"/>
    </location>
</feature>
<dbReference type="GO" id="GO:0016020">
    <property type="term" value="C:membrane"/>
    <property type="evidence" value="ECO:0007669"/>
    <property type="project" value="InterPro"/>
</dbReference>
<evidence type="ECO:0000256" key="1">
    <source>
        <dbReference type="ARBA" id="ARBA00009186"/>
    </source>
</evidence>
<evidence type="ECO:0000313" key="7">
    <source>
        <dbReference type="Proteomes" id="UP000220102"/>
    </source>
</evidence>
<dbReference type="GO" id="GO:0015232">
    <property type="term" value="F:heme transmembrane transporter activity"/>
    <property type="evidence" value="ECO:0007669"/>
    <property type="project" value="InterPro"/>
</dbReference>
<comment type="caution">
    <text evidence="6">The sequence shown here is derived from an EMBL/GenBank/DDBJ whole genome shotgun (WGS) entry which is preliminary data.</text>
</comment>
<dbReference type="PRINTS" id="PR01410">
    <property type="entry name" value="CCBIOGENESIS"/>
</dbReference>
<evidence type="ECO:0000256" key="3">
    <source>
        <dbReference type="SAM" id="Phobius"/>
    </source>
</evidence>
<dbReference type="Pfam" id="PF01578">
    <property type="entry name" value="Cytochrom_C_asm"/>
    <property type="match status" value="1"/>
</dbReference>
<dbReference type="PANTHER" id="PTHR43653">
    <property type="entry name" value="CYTOCHROME C ASSEMBLY PROTEIN-RELATED"/>
    <property type="match status" value="1"/>
</dbReference>
<evidence type="ECO:0000259" key="5">
    <source>
        <dbReference type="Pfam" id="PF16327"/>
    </source>
</evidence>
<feature type="transmembrane region" description="Helical" evidence="3">
    <location>
        <begin position="807"/>
        <end position="827"/>
    </location>
</feature>
<dbReference type="RefSeq" id="WP_098074529.1">
    <property type="nucleotide sequence ID" value="NZ_PDEQ01000002.1"/>
</dbReference>
<dbReference type="GO" id="GO:0020037">
    <property type="term" value="F:heme binding"/>
    <property type="evidence" value="ECO:0007669"/>
    <property type="project" value="InterPro"/>
</dbReference>
<feature type="transmembrane region" description="Helical" evidence="3">
    <location>
        <begin position="298"/>
        <end position="317"/>
    </location>
</feature>
<keyword evidence="3" id="KW-1133">Transmembrane helix</keyword>
<dbReference type="Pfam" id="PF16327">
    <property type="entry name" value="CcmF_C"/>
    <property type="match status" value="1"/>
</dbReference>
<feature type="transmembrane region" description="Helical" evidence="3">
    <location>
        <begin position="230"/>
        <end position="251"/>
    </location>
</feature>
<dbReference type="PANTHER" id="PTHR43653:SF1">
    <property type="entry name" value="CYTOCHROME C-TYPE BIOGENESIS PROTEIN CCMF"/>
    <property type="match status" value="1"/>
</dbReference>
<feature type="transmembrane region" description="Helical" evidence="3">
    <location>
        <begin position="539"/>
        <end position="559"/>
    </location>
</feature>
<evidence type="ECO:0000313" key="6">
    <source>
        <dbReference type="EMBL" id="PEN14347.1"/>
    </source>
</evidence>
<dbReference type="EMBL" id="PDEQ01000002">
    <property type="protein sequence ID" value="PEN14347.1"/>
    <property type="molecule type" value="Genomic_DNA"/>
</dbReference>
<feature type="transmembrane region" description="Helical" evidence="3">
    <location>
        <begin position="100"/>
        <end position="119"/>
    </location>
</feature>
<reference evidence="6 7" key="1">
    <citation type="submission" date="2017-10" db="EMBL/GenBank/DDBJ databases">
        <title>Draft genome of Longibacter Salinarum.</title>
        <authorList>
            <person name="Goh K.M."/>
            <person name="Shamsir M.S."/>
            <person name="Lim S.W."/>
        </authorList>
    </citation>
    <scope>NUCLEOTIDE SEQUENCE [LARGE SCALE GENOMIC DNA]</scope>
    <source>
        <strain evidence="6 7">KCTC 52045</strain>
    </source>
</reference>
<comment type="similarity">
    <text evidence="1">Belongs to the CcmF/CycK/Ccl1/NrfE/CcsA family.</text>
</comment>
<feature type="transmembrane region" description="Helical" evidence="3">
    <location>
        <begin position="6"/>
        <end position="25"/>
    </location>
</feature>
<dbReference type="AlphaFoldDB" id="A0A2A8D0L0"/>
<feature type="transmembrane region" description="Helical" evidence="3">
    <location>
        <begin position="45"/>
        <end position="65"/>
    </location>
</feature>
<feature type="transmembrane region" description="Helical" evidence="3">
    <location>
        <begin position="271"/>
        <end position="286"/>
    </location>
</feature>
<dbReference type="InterPro" id="IPR002541">
    <property type="entry name" value="Cyt_c_assembly"/>
</dbReference>
<dbReference type="InterPro" id="IPR003567">
    <property type="entry name" value="Cyt_c_biogenesis"/>
</dbReference>
<accession>A0A2A8D0L0</accession>
<dbReference type="GO" id="GO:0017004">
    <property type="term" value="P:cytochrome complex assembly"/>
    <property type="evidence" value="ECO:0007669"/>
    <property type="project" value="UniProtKB-KW"/>
</dbReference>
<feature type="transmembrane region" description="Helical" evidence="3">
    <location>
        <begin position="126"/>
        <end position="147"/>
    </location>
</feature>
<keyword evidence="3" id="KW-0812">Transmembrane</keyword>